<name>A0A1V9X1S6_9ACAR</name>
<protein>
    <submittedName>
        <fullName evidence="1">Uncharacterized protein</fullName>
    </submittedName>
</protein>
<gene>
    <name evidence="1" type="ORF">BIW11_04785</name>
</gene>
<evidence type="ECO:0000313" key="1">
    <source>
        <dbReference type="EMBL" id="OQR67351.1"/>
    </source>
</evidence>
<proteinExistence type="predicted"/>
<accession>A0A1V9X1S6</accession>
<comment type="caution">
    <text evidence="1">The sequence shown here is derived from an EMBL/GenBank/DDBJ whole genome shotgun (WGS) entry which is preliminary data.</text>
</comment>
<dbReference type="EMBL" id="MNPL01029039">
    <property type="protein sequence ID" value="OQR67351.1"/>
    <property type="molecule type" value="Genomic_DNA"/>
</dbReference>
<feature type="non-terminal residue" evidence="1">
    <location>
        <position position="1"/>
    </location>
</feature>
<reference evidence="1 2" key="1">
    <citation type="journal article" date="2017" name="Gigascience">
        <title>Draft genome of the honey bee ectoparasitic mite, Tropilaelaps mercedesae, is shaped by the parasitic life history.</title>
        <authorList>
            <person name="Dong X."/>
            <person name="Armstrong S.D."/>
            <person name="Xia D."/>
            <person name="Makepeace B.L."/>
            <person name="Darby A.C."/>
            <person name="Kadowaki T."/>
        </authorList>
    </citation>
    <scope>NUCLEOTIDE SEQUENCE [LARGE SCALE GENOMIC DNA]</scope>
    <source>
        <strain evidence="1">Wuxi-XJTLU</strain>
    </source>
</reference>
<evidence type="ECO:0000313" key="2">
    <source>
        <dbReference type="Proteomes" id="UP000192247"/>
    </source>
</evidence>
<keyword evidence="2" id="KW-1185">Reference proteome</keyword>
<dbReference type="AlphaFoldDB" id="A0A1V9X1S6"/>
<organism evidence="1 2">
    <name type="scientific">Tropilaelaps mercedesae</name>
    <dbReference type="NCBI Taxonomy" id="418985"/>
    <lineage>
        <taxon>Eukaryota</taxon>
        <taxon>Metazoa</taxon>
        <taxon>Ecdysozoa</taxon>
        <taxon>Arthropoda</taxon>
        <taxon>Chelicerata</taxon>
        <taxon>Arachnida</taxon>
        <taxon>Acari</taxon>
        <taxon>Parasitiformes</taxon>
        <taxon>Mesostigmata</taxon>
        <taxon>Gamasina</taxon>
        <taxon>Dermanyssoidea</taxon>
        <taxon>Laelapidae</taxon>
        <taxon>Tropilaelaps</taxon>
    </lineage>
</organism>
<dbReference type="InParanoid" id="A0A1V9X1S6"/>
<dbReference type="Proteomes" id="UP000192247">
    <property type="component" value="Unassembled WGS sequence"/>
</dbReference>
<sequence>LRICELMVSGHLQCLLFLD</sequence>